<dbReference type="AlphaFoldDB" id="A0A9W4T2Q8"/>
<protein>
    <submittedName>
        <fullName evidence="1">5971_t:CDS:1</fullName>
    </submittedName>
</protein>
<keyword evidence="2" id="KW-1185">Reference proteome</keyword>
<dbReference type="EMBL" id="CAMKVN010006834">
    <property type="protein sequence ID" value="CAI2190779.1"/>
    <property type="molecule type" value="Genomic_DNA"/>
</dbReference>
<accession>A0A9W4T2Q8</accession>
<proteinExistence type="predicted"/>
<evidence type="ECO:0000313" key="2">
    <source>
        <dbReference type="Proteomes" id="UP001153678"/>
    </source>
</evidence>
<comment type="caution">
    <text evidence="1">The sequence shown here is derived from an EMBL/GenBank/DDBJ whole genome shotgun (WGS) entry which is preliminary data.</text>
</comment>
<dbReference type="Proteomes" id="UP001153678">
    <property type="component" value="Unassembled WGS sequence"/>
</dbReference>
<organism evidence="1 2">
    <name type="scientific">Funneliformis geosporum</name>
    <dbReference type="NCBI Taxonomy" id="1117311"/>
    <lineage>
        <taxon>Eukaryota</taxon>
        <taxon>Fungi</taxon>
        <taxon>Fungi incertae sedis</taxon>
        <taxon>Mucoromycota</taxon>
        <taxon>Glomeromycotina</taxon>
        <taxon>Glomeromycetes</taxon>
        <taxon>Glomerales</taxon>
        <taxon>Glomeraceae</taxon>
        <taxon>Funneliformis</taxon>
    </lineage>
</organism>
<gene>
    <name evidence="1" type="ORF">FWILDA_LOCUS14745</name>
</gene>
<name>A0A9W4T2Q8_9GLOM</name>
<feature type="non-terminal residue" evidence="1">
    <location>
        <position position="1"/>
    </location>
</feature>
<evidence type="ECO:0000313" key="1">
    <source>
        <dbReference type="EMBL" id="CAI2190779.1"/>
    </source>
</evidence>
<sequence>SKLLDPSEYLEDNDIEEDLKDFTVVTKATLFAIASNIKFTLKEKNNSKIILVINNVFA</sequence>
<reference evidence="1" key="1">
    <citation type="submission" date="2022-08" db="EMBL/GenBank/DDBJ databases">
        <authorList>
            <person name="Kallberg Y."/>
            <person name="Tangrot J."/>
            <person name="Rosling A."/>
        </authorList>
    </citation>
    <scope>NUCLEOTIDE SEQUENCE</scope>
    <source>
        <strain evidence="1">Wild A</strain>
    </source>
</reference>